<dbReference type="InterPro" id="IPR000620">
    <property type="entry name" value="EamA_dom"/>
</dbReference>
<gene>
    <name evidence="7" type="primary">eamA</name>
    <name evidence="7" type="ORF">MECH1_V1_2160</name>
</gene>
<keyword evidence="4 5" id="KW-0472">Membrane</keyword>
<feature type="transmembrane region" description="Helical" evidence="5">
    <location>
        <begin position="86"/>
        <end position="108"/>
    </location>
</feature>
<evidence type="ECO:0000313" key="8">
    <source>
        <dbReference type="Proteomes" id="UP001497493"/>
    </source>
</evidence>
<keyword evidence="2 5" id="KW-0812">Transmembrane</keyword>
<accession>A0ABM9NJZ9</accession>
<evidence type="ECO:0000313" key="7">
    <source>
        <dbReference type="EMBL" id="CAL1240936.1"/>
    </source>
</evidence>
<dbReference type="Proteomes" id="UP001497493">
    <property type="component" value="Chromosome"/>
</dbReference>
<feature type="transmembrane region" description="Helical" evidence="5">
    <location>
        <begin position="7"/>
        <end position="27"/>
    </location>
</feature>
<dbReference type="InterPro" id="IPR037185">
    <property type="entry name" value="EmrE-like"/>
</dbReference>
<dbReference type="PANTHER" id="PTHR32322">
    <property type="entry name" value="INNER MEMBRANE TRANSPORTER"/>
    <property type="match status" value="1"/>
</dbReference>
<evidence type="ECO:0000259" key="6">
    <source>
        <dbReference type="Pfam" id="PF00892"/>
    </source>
</evidence>
<dbReference type="EMBL" id="OZ026884">
    <property type="protein sequence ID" value="CAL1240936.1"/>
    <property type="molecule type" value="Genomic_DNA"/>
</dbReference>
<dbReference type="Pfam" id="PF00892">
    <property type="entry name" value="EamA"/>
    <property type="match status" value="2"/>
</dbReference>
<feature type="transmembrane region" description="Helical" evidence="5">
    <location>
        <begin position="117"/>
        <end position="134"/>
    </location>
</feature>
<feature type="transmembrane region" description="Helical" evidence="5">
    <location>
        <begin position="222"/>
        <end position="243"/>
    </location>
</feature>
<organism evidence="7 8">
    <name type="scientific">Candidatus Methylocalor cossyra</name>
    <dbReference type="NCBI Taxonomy" id="3108543"/>
    <lineage>
        <taxon>Bacteria</taxon>
        <taxon>Pseudomonadati</taxon>
        <taxon>Pseudomonadota</taxon>
        <taxon>Gammaproteobacteria</taxon>
        <taxon>Methylococcales</taxon>
        <taxon>Methylococcaceae</taxon>
        <taxon>Candidatus Methylocalor</taxon>
    </lineage>
</organism>
<evidence type="ECO:0000256" key="5">
    <source>
        <dbReference type="SAM" id="Phobius"/>
    </source>
</evidence>
<protein>
    <submittedName>
        <fullName evidence="7">Amino-acid metabolite efflux pump</fullName>
    </submittedName>
</protein>
<feature type="domain" description="EamA" evidence="6">
    <location>
        <begin position="145"/>
        <end position="291"/>
    </location>
</feature>
<evidence type="ECO:0000256" key="4">
    <source>
        <dbReference type="ARBA" id="ARBA00023136"/>
    </source>
</evidence>
<name>A0ABM9NJZ9_9GAMM</name>
<feature type="transmembrane region" description="Helical" evidence="5">
    <location>
        <begin position="146"/>
        <end position="164"/>
    </location>
</feature>
<keyword evidence="8" id="KW-1185">Reference proteome</keyword>
<dbReference type="InterPro" id="IPR050638">
    <property type="entry name" value="AA-Vitamin_Transporters"/>
</dbReference>
<evidence type="ECO:0000256" key="2">
    <source>
        <dbReference type="ARBA" id="ARBA00022692"/>
    </source>
</evidence>
<feature type="transmembrane region" description="Helical" evidence="5">
    <location>
        <begin position="58"/>
        <end position="80"/>
    </location>
</feature>
<evidence type="ECO:0000256" key="3">
    <source>
        <dbReference type="ARBA" id="ARBA00022989"/>
    </source>
</evidence>
<proteinExistence type="predicted"/>
<feature type="domain" description="EamA" evidence="6">
    <location>
        <begin position="7"/>
        <end position="131"/>
    </location>
</feature>
<comment type="subcellular location">
    <subcellularLocation>
        <location evidence="1">Membrane</location>
        <topology evidence="1">Multi-pass membrane protein</topology>
    </subcellularLocation>
</comment>
<feature type="transmembrane region" description="Helical" evidence="5">
    <location>
        <begin position="33"/>
        <end position="51"/>
    </location>
</feature>
<dbReference type="Gene3D" id="1.10.3730.20">
    <property type="match status" value="1"/>
</dbReference>
<feature type="transmembrane region" description="Helical" evidence="5">
    <location>
        <begin position="250"/>
        <end position="269"/>
    </location>
</feature>
<keyword evidence="3 5" id="KW-1133">Transmembrane helix</keyword>
<dbReference type="PANTHER" id="PTHR32322:SF9">
    <property type="entry name" value="AMINO-ACID METABOLITE EFFLUX PUMP-RELATED"/>
    <property type="match status" value="1"/>
</dbReference>
<feature type="transmembrane region" description="Helical" evidence="5">
    <location>
        <begin position="184"/>
        <end position="202"/>
    </location>
</feature>
<evidence type="ECO:0000256" key="1">
    <source>
        <dbReference type="ARBA" id="ARBA00004141"/>
    </source>
</evidence>
<sequence length="307" mass="32819">MPLRDIGLAMLVVTIWGANFTVIKLGLEGVPPMLFAALRYVFAALPAVFFVRPPSIPAHYWVIYGLTVGIGLFGCLFYAIHIGMPAGLASVVVQAQALFTLLFAAVVLREAISVPQLVGLGLAVVGLYLIGYNPGEAGTWNVSPSALLWTLTGAAFWGISNIVVRKASTAAIAKNQQLDMFSLVVWSSLVPPIPLFLLALLLDTQDLVFKSIVGLNEMSWSAILYLAFGATLLGFSAWSHLLSKHPANRVAPLSLFVPVTGLCTASLVLDERLSSTEWLGCLFVLFGLIVATVRLPKLLRVTADGVG</sequence>
<feature type="transmembrane region" description="Helical" evidence="5">
    <location>
        <begin position="275"/>
        <end position="293"/>
    </location>
</feature>
<reference evidence="7 8" key="1">
    <citation type="submission" date="2024-04" db="EMBL/GenBank/DDBJ databases">
        <authorList>
            <person name="Cremers G."/>
        </authorList>
    </citation>
    <scope>NUCLEOTIDE SEQUENCE [LARGE SCALE GENOMIC DNA]</scope>
    <source>
        <strain evidence="7">MeCH1-AG</strain>
    </source>
</reference>
<dbReference type="SUPFAM" id="SSF103481">
    <property type="entry name" value="Multidrug resistance efflux transporter EmrE"/>
    <property type="match status" value="2"/>
</dbReference>